<proteinExistence type="predicted"/>
<accession>A0A7V9A5V9</accession>
<gene>
    <name evidence="2" type="ORF">HOV93_07770</name>
</gene>
<evidence type="ECO:0000313" key="3">
    <source>
        <dbReference type="Proteomes" id="UP000551616"/>
    </source>
</evidence>
<dbReference type="EMBL" id="JABRWO010000002">
    <property type="protein sequence ID" value="MBA2113627.1"/>
    <property type="molecule type" value="Genomic_DNA"/>
</dbReference>
<evidence type="ECO:0000313" key="2">
    <source>
        <dbReference type="EMBL" id="MBA2113627.1"/>
    </source>
</evidence>
<reference evidence="2 3" key="1">
    <citation type="submission" date="2020-05" db="EMBL/GenBank/DDBJ databases">
        <title>Bremerella alba sp. nov., a novel planctomycete isolated from the surface of the macroalga Fucus spiralis.</title>
        <authorList>
            <person name="Godinho O."/>
            <person name="Botelho R."/>
            <person name="Albuquerque L."/>
            <person name="Wiegand S."/>
            <person name="Da Costa M.S."/>
            <person name="Lobo-Da-Cunha A."/>
            <person name="Jogler C."/>
            <person name="Lage O.M."/>
        </authorList>
    </citation>
    <scope>NUCLEOTIDE SEQUENCE [LARGE SCALE GENOMIC DNA]</scope>
    <source>
        <strain evidence="2 3">FF15</strain>
    </source>
</reference>
<evidence type="ECO:0000256" key="1">
    <source>
        <dbReference type="SAM" id="MobiDB-lite"/>
    </source>
</evidence>
<keyword evidence="3" id="KW-1185">Reference proteome</keyword>
<sequence>MDFPNFAPDMQRGIGAWPPTRLELPKSDSRESIKYVPEASFYMTKKTEIENKVAVKMALAAKYRHLAAITHSIPAKAKFLRRSECFQRQAGVIGKALAA</sequence>
<dbReference type="Proteomes" id="UP000551616">
    <property type="component" value="Unassembled WGS sequence"/>
</dbReference>
<dbReference type="AlphaFoldDB" id="A0A7V9A5V9"/>
<feature type="region of interest" description="Disordered" evidence="1">
    <location>
        <begin position="1"/>
        <end position="21"/>
    </location>
</feature>
<comment type="caution">
    <text evidence="2">The sequence shown here is derived from an EMBL/GenBank/DDBJ whole genome shotgun (WGS) entry which is preliminary data.</text>
</comment>
<name>A0A7V9A5V9_9BACT</name>
<protein>
    <submittedName>
        <fullName evidence="2">Uncharacterized protein</fullName>
    </submittedName>
</protein>
<organism evidence="2 3">
    <name type="scientific">Bremerella alba</name>
    <dbReference type="NCBI Taxonomy" id="980252"/>
    <lineage>
        <taxon>Bacteria</taxon>
        <taxon>Pseudomonadati</taxon>
        <taxon>Planctomycetota</taxon>
        <taxon>Planctomycetia</taxon>
        <taxon>Pirellulales</taxon>
        <taxon>Pirellulaceae</taxon>
        <taxon>Bremerella</taxon>
    </lineage>
</organism>